<dbReference type="PANTHER" id="PTHR11092:SF0">
    <property type="entry name" value="EPIMERASE FAMILY PROTEIN SDR39U1"/>
    <property type="match status" value="1"/>
</dbReference>
<dbReference type="NCBIfam" id="TIGR01777">
    <property type="entry name" value="yfcH"/>
    <property type="match status" value="1"/>
</dbReference>
<dbReference type="Pfam" id="PF08338">
    <property type="entry name" value="DUF1731"/>
    <property type="match status" value="1"/>
</dbReference>
<feature type="domain" description="DUF1731" evidence="3">
    <location>
        <begin position="248"/>
        <end position="294"/>
    </location>
</feature>
<dbReference type="InterPro" id="IPR036291">
    <property type="entry name" value="NAD(P)-bd_dom_sf"/>
</dbReference>
<dbReference type="Gene3D" id="3.40.50.720">
    <property type="entry name" value="NAD(P)-binding Rossmann-like Domain"/>
    <property type="match status" value="1"/>
</dbReference>
<dbReference type="Pfam" id="PF01370">
    <property type="entry name" value="Epimerase"/>
    <property type="match status" value="1"/>
</dbReference>
<name>A0ABW4W412_9BACI</name>
<evidence type="ECO:0000259" key="2">
    <source>
        <dbReference type="Pfam" id="PF01370"/>
    </source>
</evidence>
<dbReference type="CDD" id="cd05242">
    <property type="entry name" value="SDR_a8"/>
    <property type="match status" value="1"/>
</dbReference>
<evidence type="ECO:0000256" key="1">
    <source>
        <dbReference type="ARBA" id="ARBA00009353"/>
    </source>
</evidence>
<dbReference type="InterPro" id="IPR013549">
    <property type="entry name" value="DUF1731"/>
</dbReference>
<proteinExistence type="inferred from homology"/>
<protein>
    <submittedName>
        <fullName evidence="4">TIGR01777 family oxidoreductase</fullName>
    </submittedName>
</protein>
<keyword evidence="5" id="KW-1185">Reference proteome</keyword>
<comment type="similarity">
    <text evidence="1">Belongs to the NAD(P)-dependent epimerase/dehydratase family. SDR39U1 subfamily.</text>
</comment>
<dbReference type="EMBL" id="JBHUHQ010000037">
    <property type="protein sequence ID" value="MFD2046444.1"/>
    <property type="molecule type" value="Genomic_DNA"/>
</dbReference>
<gene>
    <name evidence="4" type="ORF">ACFSJF_19420</name>
</gene>
<evidence type="ECO:0000259" key="3">
    <source>
        <dbReference type="Pfam" id="PF08338"/>
    </source>
</evidence>
<sequence length="296" mass="33401">MNFLITGGTGFVGKHLVKALHKGNHHTYILTRSPENKQHTDMATFIDYDYPVEQLPVIHGVVNLAGESLFGYWSKQKKDKILASRIETTEKVIAIMKQLDKKPDVFINGSAVGFYGISEDKMFTEETKQAGNDFLAKVVVEWEKTAKQAEPLEIRTIYARFGVILGKEGGALPLMSLPVKLFAGGKVGSGEQWMSWVHIDDVIELLLFCIFNSHVEGPVNVTAPNPMRNKDFIKVLAHVMKRPYWFPTPGPLFRLAVGEMSQLVLKGQYVLPQKAEKNNYSFLYPEVERALQQIYN</sequence>
<dbReference type="InterPro" id="IPR001509">
    <property type="entry name" value="Epimerase_deHydtase"/>
</dbReference>
<dbReference type="SUPFAM" id="SSF51735">
    <property type="entry name" value="NAD(P)-binding Rossmann-fold domains"/>
    <property type="match status" value="1"/>
</dbReference>
<evidence type="ECO:0000313" key="4">
    <source>
        <dbReference type="EMBL" id="MFD2046444.1"/>
    </source>
</evidence>
<accession>A0ABW4W412</accession>
<dbReference type="RefSeq" id="WP_377558421.1">
    <property type="nucleotide sequence ID" value="NZ_JBHUHQ010000037.1"/>
</dbReference>
<dbReference type="InterPro" id="IPR010099">
    <property type="entry name" value="SDR39U1"/>
</dbReference>
<comment type="caution">
    <text evidence="4">The sequence shown here is derived from an EMBL/GenBank/DDBJ whole genome shotgun (WGS) entry which is preliminary data.</text>
</comment>
<reference evidence="5" key="1">
    <citation type="journal article" date="2019" name="Int. J. Syst. Evol. Microbiol.">
        <title>The Global Catalogue of Microorganisms (GCM) 10K type strain sequencing project: providing services to taxonomists for standard genome sequencing and annotation.</title>
        <authorList>
            <consortium name="The Broad Institute Genomics Platform"/>
            <consortium name="The Broad Institute Genome Sequencing Center for Infectious Disease"/>
            <person name="Wu L."/>
            <person name="Ma J."/>
        </authorList>
    </citation>
    <scope>NUCLEOTIDE SEQUENCE [LARGE SCALE GENOMIC DNA]</scope>
    <source>
        <strain evidence="5">R28</strain>
    </source>
</reference>
<evidence type="ECO:0000313" key="5">
    <source>
        <dbReference type="Proteomes" id="UP001597383"/>
    </source>
</evidence>
<dbReference type="PANTHER" id="PTHR11092">
    <property type="entry name" value="SUGAR NUCLEOTIDE EPIMERASE RELATED"/>
    <property type="match status" value="1"/>
</dbReference>
<dbReference type="Proteomes" id="UP001597383">
    <property type="component" value="Unassembled WGS sequence"/>
</dbReference>
<feature type="domain" description="NAD-dependent epimerase/dehydratase" evidence="2">
    <location>
        <begin position="4"/>
        <end position="212"/>
    </location>
</feature>
<organism evidence="4 5">
    <name type="scientific">Ornithinibacillus salinisoli</name>
    <dbReference type="NCBI Taxonomy" id="1848459"/>
    <lineage>
        <taxon>Bacteria</taxon>
        <taxon>Bacillati</taxon>
        <taxon>Bacillota</taxon>
        <taxon>Bacilli</taxon>
        <taxon>Bacillales</taxon>
        <taxon>Bacillaceae</taxon>
        <taxon>Ornithinibacillus</taxon>
    </lineage>
</organism>